<dbReference type="EMBL" id="FRAP01000006">
    <property type="protein sequence ID" value="SHK44303.1"/>
    <property type="molecule type" value="Genomic_DNA"/>
</dbReference>
<reference evidence="1 2" key="1">
    <citation type="submission" date="2016-11" db="EMBL/GenBank/DDBJ databases">
        <authorList>
            <person name="Jaros S."/>
            <person name="Januszkiewicz K."/>
            <person name="Wedrychowicz H."/>
        </authorList>
    </citation>
    <scope>NUCLEOTIDE SEQUENCE [LARGE SCALE GENOMIC DNA]</scope>
    <source>
        <strain evidence="1 2">DSM 43832</strain>
    </source>
</reference>
<dbReference type="STRING" id="1848.SAMN05443637_106157"/>
<proteinExistence type="predicted"/>
<keyword evidence="2" id="KW-1185">Reference proteome</keyword>
<evidence type="ECO:0000313" key="2">
    <source>
        <dbReference type="Proteomes" id="UP000184363"/>
    </source>
</evidence>
<gene>
    <name evidence="1" type="ORF">SAMN05443637_106157</name>
</gene>
<evidence type="ECO:0000313" key="1">
    <source>
        <dbReference type="EMBL" id="SHK44303.1"/>
    </source>
</evidence>
<sequence length="104" mass="11007">MAEFDELFRSAVAIDRPAPTRLRLVLAESGGVAERARELAARESSCCSFFAFDVSAADGRVVVDAQVPPGHTVVLDGLAAQAAAVAGGWLSGRDQLARRRPRAK</sequence>
<dbReference type="Proteomes" id="UP000184363">
    <property type="component" value="Unassembled WGS sequence"/>
</dbReference>
<name>A0A1M6SHU6_PSETH</name>
<organism evidence="1 2">
    <name type="scientific">Pseudonocardia thermophila</name>
    <dbReference type="NCBI Taxonomy" id="1848"/>
    <lineage>
        <taxon>Bacteria</taxon>
        <taxon>Bacillati</taxon>
        <taxon>Actinomycetota</taxon>
        <taxon>Actinomycetes</taxon>
        <taxon>Pseudonocardiales</taxon>
        <taxon>Pseudonocardiaceae</taxon>
        <taxon>Pseudonocardia</taxon>
    </lineage>
</organism>
<dbReference type="RefSeq" id="WP_200803836.1">
    <property type="nucleotide sequence ID" value="NZ_CALGVN010000068.1"/>
</dbReference>
<dbReference type="AlphaFoldDB" id="A0A1M6SHU6"/>
<protein>
    <submittedName>
        <fullName evidence="1">Uncharacterized protein</fullName>
    </submittedName>
</protein>
<accession>A0A1M6SHU6</accession>